<keyword evidence="5" id="KW-1185">Reference proteome</keyword>
<dbReference type="SUPFAM" id="SSF52058">
    <property type="entry name" value="L domain-like"/>
    <property type="match status" value="1"/>
</dbReference>
<feature type="region of interest" description="Disordered" evidence="3">
    <location>
        <begin position="675"/>
        <end position="700"/>
    </location>
</feature>
<feature type="compositionally biased region" description="Basic and acidic residues" evidence="3">
    <location>
        <begin position="690"/>
        <end position="700"/>
    </location>
</feature>
<organism evidence="4 5">
    <name type="scientific">Elysia crispata</name>
    <name type="common">lettuce slug</name>
    <dbReference type="NCBI Taxonomy" id="231223"/>
    <lineage>
        <taxon>Eukaryota</taxon>
        <taxon>Metazoa</taxon>
        <taxon>Spiralia</taxon>
        <taxon>Lophotrochozoa</taxon>
        <taxon>Mollusca</taxon>
        <taxon>Gastropoda</taxon>
        <taxon>Heterobranchia</taxon>
        <taxon>Euthyneura</taxon>
        <taxon>Panpulmonata</taxon>
        <taxon>Sacoglossa</taxon>
        <taxon>Placobranchoidea</taxon>
        <taxon>Plakobranchidae</taxon>
        <taxon>Elysia</taxon>
    </lineage>
</organism>
<dbReference type="SMART" id="SM00365">
    <property type="entry name" value="LRR_SD22"/>
    <property type="match status" value="16"/>
</dbReference>
<evidence type="ECO:0008006" key="6">
    <source>
        <dbReference type="Google" id="ProtNLM"/>
    </source>
</evidence>
<dbReference type="PANTHER" id="PTHR46652:SF3">
    <property type="entry name" value="LEUCINE-RICH REPEAT-CONTAINING PROTEIN 9"/>
    <property type="match status" value="1"/>
</dbReference>
<evidence type="ECO:0000256" key="1">
    <source>
        <dbReference type="ARBA" id="ARBA00022614"/>
    </source>
</evidence>
<feature type="compositionally biased region" description="Polar residues" evidence="3">
    <location>
        <begin position="20"/>
        <end position="31"/>
    </location>
</feature>
<reference evidence="4" key="1">
    <citation type="journal article" date="2023" name="G3 (Bethesda)">
        <title>A reference genome for the long-term kleptoplast-retaining sea slug Elysia crispata morphotype clarki.</title>
        <authorList>
            <person name="Eastman K.E."/>
            <person name="Pendleton A.L."/>
            <person name="Shaikh M.A."/>
            <person name="Suttiyut T."/>
            <person name="Ogas R."/>
            <person name="Tomko P."/>
            <person name="Gavelis G."/>
            <person name="Widhalm J.R."/>
            <person name="Wisecaver J.H."/>
        </authorList>
    </citation>
    <scope>NUCLEOTIDE SEQUENCE</scope>
    <source>
        <strain evidence="4">ECLA1</strain>
    </source>
</reference>
<evidence type="ECO:0000256" key="2">
    <source>
        <dbReference type="ARBA" id="ARBA00022737"/>
    </source>
</evidence>
<keyword evidence="1" id="KW-0433">Leucine-rich repeat</keyword>
<dbReference type="Proteomes" id="UP001283361">
    <property type="component" value="Unassembled WGS sequence"/>
</dbReference>
<evidence type="ECO:0000256" key="3">
    <source>
        <dbReference type="SAM" id="MobiDB-lite"/>
    </source>
</evidence>
<keyword evidence="2" id="KW-0677">Repeat</keyword>
<feature type="compositionally biased region" description="Basic and acidic residues" evidence="3">
    <location>
        <begin position="1486"/>
        <end position="1496"/>
    </location>
</feature>
<dbReference type="InterPro" id="IPR001611">
    <property type="entry name" value="Leu-rich_rpt"/>
</dbReference>
<feature type="region of interest" description="Disordered" evidence="3">
    <location>
        <begin position="1"/>
        <end position="41"/>
    </location>
</feature>
<feature type="compositionally biased region" description="Polar residues" evidence="3">
    <location>
        <begin position="1"/>
        <end position="11"/>
    </location>
</feature>
<gene>
    <name evidence="4" type="ORF">RRG08_042644</name>
</gene>
<dbReference type="InterPro" id="IPR050836">
    <property type="entry name" value="SDS22/Internalin_LRR"/>
</dbReference>
<dbReference type="Pfam" id="PF14580">
    <property type="entry name" value="LRR_9"/>
    <property type="match status" value="3"/>
</dbReference>
<feature type="region of interest" description="Disordered" evidence="3">
    <location>
        <begin position="1486"/>
        <end position="1510"/>
    </location>
</feature>
<dbReference type="SMART" id="SM00364">
    <property type="entry name" value="LRR_BAC"/>
    <property type="match status" value="5"/>
</dbReference>
<comment type="caution">
    <text evidence="4">The sequence shown here is derived from an EMBL/GenBank/DDBJ whole genome shotgun (WGS) entry which is preliminary data.</text>
</comment>
<dbReference type="InterPro" id="IPR003591">
    <property type="entry name" value="Leu-rich_rpt_typical-subtyp"/>
</dbReference>
<name>A0AAE0XQ44_9GAST</name>
<dbReference type="EMBL" id="JAWDGP010007852">
    <property type="protein sequence ID" value="KAK3702656.1"/>
    <property type="molecule type" value="Genomic_DNA"/>
</dbReference>
<protein>
    <recommendedName>
        <fullName evidence="6">Protein phosphatase 1 regulatory subunit 7</fullName>
    </recommendedName>
</protein>
<accession>A0AAE0XQ44</accession>
<proteinExistence type="predicted"/>
<evidence type="ECO:0000313" key="5">
    <source>
        <dbReference type="Proteomes" id="UP001283361"/>
    </source>
</evidence>
<dbReference type="Gene3D" id="3.80.10.10">
    <property type="entry name" value="Ribonuclease Inhibitor"/>
    <property type="match status" value="7"/>
</dbReference>
<dbReference type="SMART" id="SM00369">
    <property type="entry name" value="LRR_TYP"/>
    <property type="match status" value="14"/>
</dbReference>
<dbReference type="SUPFAM" id="SSF52075">
    <property type="entry name" value="Outer arm dynein light chain 1"/>
    <property type="match status" value="2"/>
</dbReference>
<evidence type="ECO:0000313" key="4">
    <source>
        <dbReference type="EMBL" id="KAK3702656.1"/>
    </source>
</evidence>
<dbReference type="PROSITE" id="PS51450">
    <property type="entry name" value="LRR"/>
    <property type="match status" value="16"/>
</dbReference>
<dbReference type="Gene3D" id="3.90.228.10">
    <property type="match status" value="1"/>
</dbReference>
<sequence length="1554" mass="176769">MSNLKESSKPQARSECIEENQYSAGIDNSVTELEEPPRPQLSIKSNDEEILREVCLNNGINYKKIHTEGPHTSVLEMFFSGYPRLTGVHHFPNLTTLTVIGQSVSRMEGLTSLINLEELWIAECQLKKIEGLESCKVLSKLYLYGNMITVIENIGHLTNITVLWLNNNQIKNIENLQTLTKLKELNVAENLIEKIGNSLATNTLLEHLNLSGNPLYSLRDTTCLVKLGKLTSLSLKDPLYQPCPTAQLCNYSTHVLYHLPYLTSLDTLDIPSKQLAELAEGTVNKKKMFYNMRAKTIRRNISALMTRLEHRKQELLDRPHSKIRVLTFVIKEMEREMEAGDFDDGHDSDPESERDTRVLVKSRTPFKIKLEALKQKKRRWEAKCSEVESYLRLAMSRASIMADILVNRMLVELETGGNVRFEEGQTTDPWFSSCHDLVLSRFCAFDYRDLGVVGIKIHRIIRIHNRMLRTRFDKCIVKMTESNKGEYYPGIKNTAYKKSLEYLFWISDPEMAGGSNEHTKIPEEGFLDREVYMKLGRDGAVPLSNSISLADRKRIAHCIKINRDKEEIDSCPFRYGQLIVAKTHLGKSVVAMDDRQICQENYPKIDSVFKPRKKCIPREKKSEDYGCECSSRQCEWYILDNNLVLPEYIIEFEYVTRLKSNCPFQQLMEDFMSEQQPGGKNVRPQHIHNHQKETDSDSDSDIIKMEPEIKSRPRMVTLTDELILKAARQPTLSKITCLNLHGNGLTKLRHLQALHHLNKLTVSFNELTRLDELSGMPLTYLDASFNKIQTLEGMKGLTQLQELNVSWNKLTNTREELSILRKHFSTLRLLEVHNNPWLKAKDLRLRAIGRLRNLQVMDLRTVEEEEAGRALRCAAGSRISQLSLLTHSRTDTNVPRSLSLGDSAHIITQISRHKPVKSSDLDVTWYLQVTTLNLDGQHITKLSNLDRLESLQWASFNNNDLTRIEGLDNCCQLKELSLTNNCIAHLEGLHKLVQLRVLDLSHNCLTTLDTGALSQMSQLSSLSLESNRLSSIAGLQRNTALVELYIGNNNISNIREVFLLKSLPSLVILDMFGNPMVSEVENYRMFVIYHLRSLKALDGSAIAPRIVRKEMVLYQKTQATLDLLLLDMNNCALTKEVQEGNMAKDMFGGRLTPDFIAEKLGHASFLEVRELDLPNCAIRTVDLGTGEQFINLRSVNLEHNNLSSFTGLIHLVNLRVLCLNYNHIECIVPKSKVAAGSQGSKRYGSSYPSKNTDYFAENCAPVLENLEVLHLGYNGIKDLASLQLSRLPSLKALFLQGNEITKVEGLDGLHDLRELVLDRNKIKSLTEYSFLNQWNLQELHLEENRLRDLVGLGCLDNLLRLYLGSNRVQELSELDRLDSLHNLVEISLVNNVIARRLMHRVVLVHRLPRLAVIDGILITEEERNKAELYYADQAQVISAQPPLTGMDTGLPGISHYKPSVQVKVTNMQLTSPPVWGHTGGYYEEDVRGRSKRRDIPRQAYGLPGGGGANNVAPANNSNGRMQYTYLNQVPYSSTQTAEYVENIARMNQQRANKR</sequence>
<dbReference type="PANTHER" id="PTHR46652">
    <property type="entry name" value="LEUCINE-RICH REPEAT AND IQ DOMAIN-CONTAINING PROTEIN 1-RELATED"/>
    <property type="match status" value="1"/>
</dbReference>
<dbReference type="InterPro" id="IPR032675">
    <property type="entry name" value="LRR_dom_sf"/>
</dbReference>